<evidence type="ECO:0000256" key="3">
    <source>
        <dbReference type="ARBA" id="ARBA00022840"/>
    </source>
</evidence>
<keyword evidence="2 4" id="KW-0547">Nucleotide-binding</keyword>
<evidence type="ECO:0000313" key="8">
    <source>
        <dbReference type="Proteomes" id="UP001500831"/>
    </source>
</evidence>
<dbReference type="Pfam" id="PF13535">
    <property type="entry name" value="ATP-grasp_4"/>
    <property type="match status" value="1"/>
</dbReference>
<dbReference type="Proteomes" id="UP001500831">
    <property type="component" value="Unassembled WGS sequence"/>
</dbReference>
<evidence type="ECO:0000256" key="1">
    <source>
        <dbReference type="ARBA" id="ARBA00022598"/>
    </source>
</evidence>
<keyword evidence="3 4" id="KW-0067">ATP-binding</keyword>
<keyword evidence="1" id="KW-0436">Ligase</keyword>
<reference evidence="7 8" key="1">
    <citation type="journal article" date="2019" name="Int. J. Syst. Evol. Microbiol.">
        <title>The Global Catalogue of Microorganisms (GCM) 10K type strain sequencing project: providing services to taxonomists for standard genome sequencing and annotation.</title>
        <authorList>
            <consortium name="The Broad Institute Genomics Platform"/>
            <consortium name="The Broad Institute Genome Sequencing Center for Infectious Disease"/>
            <person name="Wu L."/>
            <person name="Ma J."/>
        </authorList>
    </citation>
    <scope>NUCLEOTIDE SEQUENCE [LARGE SCALE GENOMIC DNA]</scope>
    <source>
        <strain evidence="7 8">JCM 6242</strain>
    </source>
</reference>
<dbReference type="Gene3D" id="3.30.470.20">
    <property type="entry name" value="ATP-grasp fold, B domain"/>
    <property type="match status" value="1"/>
</dbReference>
<dbReference type="InterPro" id="IPR040570">
    <property type="entry name" value="LAL_C2"/>
</dbReference>
<dbReference type="InterPro" id="IPR052032">
    <property type="entry name" value="ATP-dep_AA_Ligase"/>
</dbReference>
<evidence type="ECO:0000313" key="7">
    <source>
        <dbReference type="EMBL" id="GAA2907144.1"/>
    </source>
</evidence>
<dbReference type="PANTHER" id="PTHR43585:SF2">
    <property type="entry name" value="ATP-GRASP ENZYME FSQD"/>
    <property type="match status" value="1"/>
</dbReference>
<evidence type="ECO:0000256" key="5">
    <source>
        <dbReference type="SAM" id="MobiDB-lite"/>
    </source>
</evidence>
<name>A0ABN3WAE8_9ACTN</name>
<keyword evidence="8" id="KW-1185">Reference proteome</keyword>
<dbReference type="RefSeq" id="WP_344981130.1">
    <property type="nucleotide sequence ID" value="NZ_BAAAVI010000089.1"/>
</dbReference>
<feature type="domain" description="ATP-grasp" evidence="6">
    <location>
        <begin position="120"/>
        <end position="315"/>
    </location>
</feature>
<dbReference type="EMBL" id="BAAAVI010000089">
    <property type="protein sequence ID" value="GAA2907144.1"/>
    <property type="molecule type" value="Genomic_DNA"/>
</dbReference>
<evidence type="ECO:0000256" key="4">
    <source>
        <dbReference type="PROSITE-ProRule" id="PRU00409"/>
    </source>
</evidence>
<dbReference type="SUPFAM" id="SSF56059">
    <property type="entry name" value="Glutathione synthetase ATP-binding domain-like"/>
    <property type="match status" value="1"/>
</dbReference>
<organism evidence="7 8">
    <name type="scientific">Streptosporangium fragile</name>
    <dbReference type="NCBI Taxonomy" id="46186"/>
    <lineage>
        <taxon>Bacteria</taxon>
        <taxon>Bacillati</taxon>
        <taxon>Actinomycetota</taxon>
        <taxon>Actinomycetes</taxon>
        <taxon>Streptosporangiales</taxon>
        <taxon>Streptosporangiaceae</taxon>
        <taxon>Streptosporangium</taxon>
    </lineage>
</organism>
<feature type="region of interest" description="Disordered" evidence="5">
    <location>
        <begin position="409"/>
        <end position="437"/>
    </location>
</feature>
<evidence type="ECO:0000259" key="6">
    <source>
        <dbReference type="PROSITE" id="PS50975"/>
    </source>
</evidence>
<dbReference type="Pfam" id="PF18603">
    <property type="entry name" value="LAL_C2"/>
    <property type="match status" value="1"/>
</dbReference>
<dbReference type="PROSITE" id="PS50975">
    <property type="entry name" value="ATP_GRASP"/>
    <property type="match status" value="1"/>
</dbReference>
<protein>
    <submittedName>
        <fullName evidence="7">ATP-grasp domain-containing protein</fullName>
    </submittedName>
</protein>
<sequence>MTGTPPEGRANLVLVESPAARSGMPAFRRAAGLGLTPVLATADPARHAGAAAAGVRIVPCDTGSPATLAGELRAALGEIVGVTTTSRRHALAAARAAADLGLPGNPPGAVATCHDRGRMRASLAAARLPSPAFEVVGPDDDLDARIVAALSRIAMPCVVRPVDGAAPPGVALCSTFAEVTDHCRRVTADGAGSALVEGYLAGPEFSVETVSSGGVHRCVGVTARRMAQPPHLVARGHVFPAPLPPEAAGVLGETACRALTTVGVTDGAGHVTMRLIGGRAYVVEIGTLPADGVISDLVADACGFDLLDAHLRAAAGLGQLPLPGRFVPAGVAFLLAPDGPAADAVTAKDVRGVEDARAVPGVVAVGVTVPREAPGRPADSGRERLGYVIAHAPTHAELDERLDSALGRLRPAPQDRPPIAIPRQERWIPPSTIPTSS</sequence>
<proteinExistence type="predicted"/>
<evidence type="ECO:0000256" key="2">
    <source>
        <dbReference type="ARBA" id="ARBA00022741"/>
    </source>
</evidence>
<dbReference type="InterPro" id="IPR011761">
    <property type="entry name" value="ATP-grasp"/>
</dbReference>
<dbReference type="PANTHER" id="PTHR43585">
    <property type="entry name" value="FUMIPYRROLE BIOSYNTHESIS PROTEIN C"/>
    <property type="match status" value="1"/>
</dbReference>
<accession>A0ABN3WAE8</accession>
<gene>
    <name evidence="7" type="ORF">GCM10010517_73510</name>
</gene>
<comment type="caution">
    <text evidence="7">The sequence shown here is derived from an EMBL/GenBank/DDBJ whole genome shotgun (WGS) entry which is preliminary data.</text>
</comment>